<feature type="chain" id="PRO_5039059079" description="NADH:quinone oxidoreductase/Mrp antiporter transmembrane domain-containing protein" evidence="9">
    <location>
        <begin position="22"/>
        <end position="494"/>
    </location>
</feature>
<evidence type="ECO:0000313" key="11">
    <source>
        <dbReference type="EMBL" id="ODR05107.1"/>
    </source>
</evidence>
<evidence type="ECO:0000259" key="10">
    <source>
        <dbReference type="Pfam" id="PF00361"/>
    </source>
</evidence>
<evidence type="ECO:0000256" key="6">
    <source>
        <dbReference type="ARBA" id="ARBA00023136"/>
    </source>
</evidence>
<dbReference type="GO" id="GO:0005886">
    <property type="term" value="C:plasma membrane"/>
    <property type="evidence" value="ECO:0007669"/>
    <property type="project" value="UniProtKB-SubCell"/>
</dbReference>
<dbReference type="GO" id="GO:0008137">
    <property type="term" value="F:NADH dehydrogenase (ubiquinone) activity"/>
    <property type="evidence" value="ECO:0007669"/>
    <property type="project" value="InterPro"/>
</dbReference>
<dbReference type="InterPro" id="IPR052175">
    <property type="entry name" value="ComplexI-like_HydComp"/>
</dbReference>
<feature type="domain" description="NADH:quinone oxidoreductase/Mrp antiporter transmembrane" evidence="10">
    <location>
        <begin position="127"/>
        <end position="419"/>
    </location>
</feature>
<evidence type="ECO:0000256" key="1">
    <source>
        <dbReference type="ARBA" id="ARBA00004651"/>
    </source>
</evidence>
<keyword evidence="5" id="KW-0560">Oxidoreductase</keyword>
<evidence type="ECO:0000256" key="9">
    <source>
        <dbReference type="SAM" id="SignalP"/>
    </source>
</evidence>
<feature type="transmembrane region" description="Helical" evidence="8">
    <location>
        <begin position="412"/>
        <end position="430"/>
    </location>
</feature>
<name>A0A1E3SSG5_9MYCO</name>
<evidence type="ECO:0000256" key="7">
    <source>
        <dbReference type="RuleBase" id="RU000320"/>
    </source>
</evidence>
<keyword evidence="9" id="KW-0732">Signal</keyword>
<keyword evidence="4 8" id="KW-1133">Transmembrane helix</keyword>
<feature type="transmembrane region" description="Helical" evidence="8">
    <location>
        <begin position="162"/>
        <end position="189"/>
    </location>
</feature>
<feature type="transmembrane region" description="Helical" evidence="8">
    <location>
        <begin position="470"/>
        <end position="493"/>
    </location>
</feature>
<feature type="transmembrane region" description="Helical" evidence="8">
    <location>
        <begin position="62"/>
        <end position="85"/>
    </location>
</feature>
<comment type="subcellular location">
    <subcellularLocation>
        <location evidence="1">Cell membrane</location>
        <topology evidence="1">Multi-pass membrane protein</topology>
    </subcellularLocation>
    <subcellularLocation>
        <location evidence="7">Membrane</location>
        <topology evidence="7">Multi-pass membrane protein</topology>
    </subcellularLocation>
</comment>
<dbReference type="Proteomes" id="UP000094224">
    <property type="component" value="Unassembled WGS sequence"/>
</dbReference>
<keyword evidence="2" id="KW-1003">Cell membrane</keyword>
<keyword evidence="12" id="KW-1185">Reference proteome</keyword>
<evidence type="ECO:0000256" key="5">
    <source>
        <dbReference type="ARBA" id="ARBA00023002"/>
    </source>
</evidence>
<dbReference type="GO" id="GO:0042773">
    <property type="term" value="P:ATP synthesis coupled electron transport"/>
    <property type="evidence" value="ECO:0007669"/>
    <property type="project" value="InterPro"/>
</dbReference>
<dbReference type="InterPro" id="IPR001750">
    <property type="entry name" value="ND/Mrp_TM"/>
</dbReference>
<accession>A0A1E3SSG5</accession>
<evidence type="ECO:0000313" key="12">
    <source>
        <dbReference type="Proteomes" id="UP000094224"/>
    </source>
</evidence>
<evidence type="ECO:0000256" key="2">
    <source>
        <dbReference type="ARBA" id="ARBA00022475"/>
    </source>
</evidence>
<keyword evidence="3 7" id="KW-0812">Transmembrane</keyword>
<dbReference type="AlphaFoldDB" id="A0A1E3SSG5"/>
<sequence length="494" mass="51833">MTAIVVLLAALPLATSAAAIAGAKARLAGYVAIGATCGSFGLSVWLLWWISHHHVVSALSGFVYLDSTSVFFVFTVSVVVVLSSFGSAAYLRAQENSGQLSPLQVRMYFGFFGAFAALMLASLSTGNLGMLFVLIEASTLASAALVGLEAQASSLEAAWKYIIISSLGVTIALVGTMFLFYSGTGLALTDNLRLTWPYLFQHASELSHPALRLAFLLAVVGYGTKVGLAPMHTWLPDAHSEAPSPTSAMLSAALLNTGMYAIIRFLAISRIGLGAHYVQVVMLSFGFASVLIGALFLVTTTNFKRLFAYSSVEHMGIIAIAVGFGGQLGCYGAMLHTLNHAIGKAVLFLASGDIVLSYRTRDATKVRGLLSTLPLTAAVLMVAVFAILGSPPFGLFLSELTILRAGLVGRPPWLPLALLLLLVLAFVAFARRTVPMVVGAPPEQTPVCAPYSGTEERVLATVPLVTGTSALLVLGLWIPAGLHTAILASIGVLT</sequence>
<organism evidence="11 12">
    <name type="scientific">Mycobacterium sherrisii</name>
    <dbReference type="NCBI Taxonomy" id="243061"/>
    <lineage>
        <taxon>Bacteria</taxon>
        <taxon>Bacillati</taxon>
        <taxon>Actinomycetota</taxon>
        <taxon>Actinomycetes</taxon>
        <taxon>Mycobacteriales</taxon>
        <taxon>Mycobacteriaceae</taxon>
        <taxon>Mycobacterium</taxon>
        <taxon>Mycobacterium simiae complex</taxon>
    </lineage>
</organism>
<evidence type="ECO:0000256" key="4">
    <source>
        <dbReference type="ARBA" id="ARBA00022989"/>
    </source>
</evidence>
<feature type="signal peptide" evidence="9">
    <location>
        <begin position="1"/>
        <end position="21"/>
    </location>
</feature>
<proteinExistence type="predicted"/>
<reference evidence="12" key="1">
    <citation type="submission" date="2016-09" db="EMBL/GenBank/DDBJ databases">
        <authorList>
            <person name="Greninger A.L."/>
            <person name="Jerome K.R."/>
            <person name="Mcnair B."/>
            <person name="Wallis C."/>
            <person name="Fang F."/>
        </authorList>
    </citation>
    <scope>NUCLEOTIDE SEQUENCE [LARGE SCALE GENOMIC DNA]</scope>
    <source>
        <strain evidence="12">BC1_M4</strain>
    </source>
</reference>
<dbReference type="InterPro" id="IPR003918">
    <property type="entry name" value="NADH_UbQ_OxRdtase"/>
</dbReference>
<protein>
    <recommendedName>
        <fullName evidence="10">NADH:quinone oxidoreductase/Mrp antiporter transmembrane domain-containing protein</fullName>
    </recommendedName>
</protein>
<dbReference type="PANTHER" id="PTHR42682:SF5">
    <property type="entry name" value="HYDROGENASE-4 COMPONENT F"/>
    <property type="match status" value="1"/>
</dbReference>
<gene>
    <name evidence="11" type="ORF">BHQ21_15170</name>
</gene>
<dbReference type="Pfam" id="PF00361">
    <property type="entry name" value="Proton_antipo_M"/>
    <property type="match status" value="1"/>
</dbReference>
<feature type="transmembrane region" description="Helical" evidence="8">
    <location>
        <begin position="29"/>
        <end position="50"/>
    </location>
</feature>
<keyword evidence="6 8" id="KW-0472">Membrane</keyword>
<feature type="transmembrane region" description="Helical" evidence="8">
    <location>
        <begin position="280"/>
        <end position="303"/>
    </location>
</feature>
<feature type="transmembrane region" description="Helical" evidence="8">
    <location>
        <begin position="210"/>
        <end position="228"/>
    </location>
</feature>
<feature type="transmembrane region" description="Helical" evidence="8">
    <location>
        <begin position="315"/>
        <end position="334"/>
    </location>
</feature>
<comment type="caution">
    <text evidence="11">The sequence shown here is derived from an EMBL/GenBank/DDBJ whole genome shotgun (WGS) entry which is preliminary data.</text>
</comment>
<feature type="transmembrane region" description="Helical" evidence="8">
    <location>
        <begin position="248"/>
        <end position="268"/>
    </location>
</feature>
<evidence type="ECO:0000256" key="3">
    <source>
        <dbReference type="ARBA" id="ARBA00022692"/>
    </source>
</evidence>
<feature type="transmembrane region" description="Helical" evidence="8">
    <location>
        <begin position="105"/>
        <end position="123"/>
    </location>
</feature>
<dbReference type="RefSeq" id="WP_069401106.1">
    <property type="nucleotide sequence ID" value="NZ_MIHC01000025.1"/>
</dbReference>
<evidence type="ECO:0000256" key="8">
    <source>
        <dbReference type="SAM" id="Phobius"/>
    </source>
</evidence>
<dbReference type="PRINTS" id="PR01437">
    <property type="entry name" value="NUOXDRDTASE4"/>
</dbReference>
<dbReference type="GO" id="GO:0016491">
    <property type="term" value="F:oxidoreductase activity"/>
    <property type="evidence" value="ECO:0007669"/>
    <property type="project" value="UniProtKB-KW"/>
</dbReference>
<dbReference type="PANTHER" id="PTHR42682">
    <property type="entry name" value="HYDROGENASE-4 COMPONENT F"/>
    <property type="match status" value="1"/>
</dbReference>
<dbReference type="EMBL" id="MIHC01000025">
    <property type="protein sequence ID" value="ODR05107.1"/>
    <property type="molecule type" value="Genomic_DNA"/>
</dbReference>